<evidence type="ECO:0000313" key="6">
    <source>
        <dbReference type="EMBL" id="KUI59403.1"/>
    </source>
</evidence>
<organism evidence="6 7">
    <name type="scientific">Cytospora mali</name>
    <name type="common">Apple Valsa canker fungus</name>
    <name type="synonym">Valsa mali</name>
    <dbReference type="NCBI Taxonomy" id="578113"/>
    <lineage>
        <taxon>Eukaryota</taxon>
        <taxon>Fungi</taxon>
        <taxon>Dikarya</taxon>
        <taxon>Ascomycota</taxon>
        <taxon>Pezizomycotina</taxon>
        <taxon>Sordariomycetes</taxon>
        <taxon>Sordariomycetidae</taxon>
        <taxon>Diaporthales</taxon>
        <taxon>Cytosporaceae</taxon>
        <taxon>Cytospora</taxon>
    </lineage>
</organism>
<name>A0A194V690_CYTMA</name>
<sequence length="540" mass="60984">MQADNVMGSVKVTDLEGQDQQSSEMKGCPGREECLAENLTADSAPITDTTDSAGRGFSLQHSTEDLQSDRPPSSSSPVPGDTTNTTTTMAGSDMLHSEELTLEEKIALLRRPSGSVRPADRVLDEHYKLSADEIADIKPGKWLNDKVVQTVFRRLSLLRPGKFYAIDVTSISTMAEILEELPEEARVEFTRPVITDVAMLMSTKGTVLIPFNVDRSHFILVVVRLEERAIYIYDSMAHSVASNNSDVYYWHRLQEFAKKRVEWLLNFEPRELSVVRPELRVVPCPQQLNDVDCGVSICLTAMHLISHPENPWTFHRPQFSGEALWSTGIYAMRETYWLAGRKMILELCRPYANVSDEKVKESLDNTETAIDSAFVLLTETFGRRRREEDHYDTIAQVISSAGGGIVDQDLLRNMQMVAPIANNVRRSRYVFAACMRCVNSDLVHILNYIRELGTASTVERDLAIQRQAPEVTRLSEAWEVFRPEIVRKAVTYAWHDVEEIKKVKDDLARAMTALLRFTQELYLGPGANVPSLESVMESHR</sequence>
<dbReference type="PROSITE" id="PS50600">
    <property type="entry name" value="ULP_PROTEASE"/>
    <property type="match status" value="1"/>
</dbReference>
<dbReference type="InterPro" id="IPR038765">
    <property type="entry name" value="Papain-like_cys_pep_sf"/>
</dbReference>
<evidence type="ECO:0000256" key="3">
    <source>
        <dbReference type="ARBA" id="ARBA00022801"/>
    </source>
</evidence>
<dbReference type="SUPFAM" id="SSF54001">
    <property type="entry name" value="Cysteine proteinases"/>
    <property type="match status" value="1"/>
</dbReference>
<dbReference type="GO" id="GO:0019783">
    <property type="term" value="F:ubiquitin-like protein peptidase activity"/>
    <property type="evidence" value="ECO:0007669"/>
    <property type="project" value="UniProtKB-ARBA"/>
</dbReference>
<dbReference type="AlphaFoldDB" id="A0A194V690"/>
<reference evidence="7" key="1">
    <citation type="submission" date="2014-12" db="EMBL/GenBank/DDBJ databases">
        <title>Genome Sequence of Valsa Canker Pathogens Uncovers a Specific Adaption of Colonization on Woody Bark.</title>
        <authorList>
            <person name="Yin Z."/>
            <person name="Liu H."/>
            <person name="Gao X."/>
            <person name="Li Z."/>
            <person name="Song N."/>
            <person name="Ke X."/>
            <person name="Dai Q."/>
            <person name="Wu Y."/>
            <person name="Sun Y."/>
            <person name="Xu J.-R."/>
            <person name="Kang Z.K."/>
            <person name="Wang L."/>
            <person name="Huang L."/>
        </authorList>
    </citation>
    <scope>NUCLEOTIDE SEQUENCE [LARGE SCALE GENOMIC DNA]</scope>
    <source>
        <strain evidence="7">SXYL134</strain>
    </source>
</reference>
<evidence type="ECO:0000256" key="1">
    <source>
        <dbReference type="ARBA" id="ARBA00005234"/>
    </source>
</evidence>
<gene>
    <name evidence="6" type="ORF">VP1G_06628</name>
</gene>
<keyword evidence="2 6" id="KW-0645">Protease</keyword>
<dbReference type="Pfam" id="PF02902">
    <property type="entry name" value="Peptidase_C48"/>
    <property type="match status" value="1"/>
</dbReference>
<evidence type="ECO:0000313" key="7">
    <source>
        <dbReference type="Proteomes" id="UP000078576"/>
    </source>
</evidence>
<evidence type="ECO:0000256" key="4">
    <source>
        <dbReference type="SAM" id="MobiDB-lite"/>
    </source>
</evidence>
<dbReference type="EMBL" id="KN714729">
    <property type="protein sequence ID" value="KUI59403.1"/>
    <property type="molecule type" value="Genomic_DNA"/>
</dbReference>
<protein>
    <submittedName>
        <fullName evidence="6">NEDD8-specific protease 2</fullName>
    </submittedName>
</protein>
<dbReference type="STRING" id="694573.A0A194V690"/>
<feature type="region of interest" description="Disordered" evidence="4">
    <location>
        <begin position="1"/>
        <end position="96"/>
    </location>
</feature>
<evidence type="ECO:0000259" key="5">
    <source>
        <dbReference type="PROSITE" id="PS50600"/>
    </source>
</evidence>
<feature type="compositionally biased region" description="Low complexity" evidence="4">
    <location>
        <begin position="71"/>
        <end position="88"/>
    </location>
</feature>
<keyword evidence="3" id="KW-0378">Hydrolase</keyword>
<keyword evidence="7" id="KW-1185">Reference proteome</keyword>
<accession>A0A194V690</accession>
<dbReference type="InterPro" id="IPR003653">
    <property type="entry name" value="Peptidase_C48_C"/>
</dbReference>
<dbReference type="OrthoDB" id="1939479at2759"/>
<evidence type="ECO:0000256" key="2">
    <source>
        <dbReference type="ARBA" id="ARBA00022670"/>
    </source>
</evidence>
<dbReference type="GO" id="GO:0008234">
    <property type="term" value="F:cysteine-type peptidase activity"/>
    <property type="evidence" value="ECO:0007669"/>
    <property type="project" value="InterPro"/>
</dbReference>
<dbReference type="Proteomes" id="UP000078576">
    <property type="component" value="Unassembled WGS sequence"/>
</dbReference>
<feature type="domain" description="Ubiquitin-like protease family profile" evidence="5">
    <location>
        <begin position="127"/>
        <end position="304"/>
    </location>
</feature>
<dbReference type="Gene3D" id="3.40.395.10">
    <property type="entry name" value="Adenoviral Proteinase, Chain A"/>
    <property type="match status" value="1"/>
</dbReference>
<dbReference type="GO" id="GO:0006508">
    <property type="term" value="P:proteolysis"/>
    <property type="evidence" value="ECO:0007669"/>
    <property type="project" value="UniProtKB-KW"/>
</dbReference>
<proteinExistence type="inferred from homology"/>
<comment type="similarity">
    <text evidence="1">Belongs to the peptidase C48 family.</text>
</comment>